<dbReference type="RefSeq" id="WP_184968005.1">
    <property type="nucleotide sequence ID" value="NZ_BAAAWF010000108.1"/>
</dbReference>
<keyword evidence="2" id="KW-1185">Reference proteome</keyword>
<dbReference type="Proteomes" id="UP000585836">
    <property type="component" value="Unassembled WGS sequence"/>
</dbReference>
<dbReference type="EMBL" id="JACHJK010000007">
    <property type="protein sequence ID" value="MBB5928987.1"/>
    <property type="molecule type" value="Genomic_DNA"/>
</dbReference>
<evidence type="ECO:0000313" key="1">
    <source>
        <dbReference type="EMBL" id="MBB5928987.1"/>
    </source>
</evidence>
<gene>
    <name evidence="1" type="ORF">FHS34_004457</name>
</gene>
<proteinExistence type="predicted"/>
<comment type="caution">
    <text evidence="1">The sequence shown here is derived from an EMBL/GenBank/DDBJ whole genome shotgun (WGS) entry which is preliminary data.</text>
</comment>
<evidence type="ECO:0000313" key="2">
    <source>
        <dbReference type="Proteomes" id="UP000585836"/>
    </source>
</evidence>
<dbReference type="AlphaFoldDB" id="A0A7W9PXS1"/>
<name>A0A7W9PXS1_9ACTN</name>
<reference evidence="1 2" key="1">
    <citation type="submission" date="2020-08" db="EMBL/GenBank/DDBJ databases">
        <title>Genomic Encyclopedia of Type Strains, Phase III (KMG-III): the genomes of soil and plant-associated and newly described type strains.</title>
        <authorList>
            <person name="Whitman W."/>
        </authorList>
    </citation>
    <scope>NUCLEOTIDE SEQUENCE [LARGE SCALE GENOMIC DNA]</scope>
    <source>
        <strain evidence="1 2">CECT 3313</strain>
    </source>
</reference>
<dbReference type="InterPro" id="IPR025850">
    <property type="entry name" value="SUKH-3"/>
</dbReference>
<organism evidence="1 2">
    <name type="scientific">Streptomyces echinatus</name>
    <dbReference type="NCBI Taxonomy" id="67293"/>
    <lineage>
        <taxon>Bacteria</taxon>
        <taxon>Bacillati</taxon>
        <taxon>Actinomycetota</taxon>
        <taxon>Actinomycetes</taxon>
        <taxon>Kitasatosporales</taxon>
        <taxon>Streptomycetaceae</taxon>
        <taxon>Streptomyces</taxon>
    </lineage>
</organism>
<protein>
    <submittedName>
        <fullName evidence="1">Uncharacterized protein</fullName>
    </submittedName>
</protein>
<accession>A0A7W9PXS1</accession>
<dbReference type="Pfam" id="PF14433">
    <property type="entry name" value="SUKH-3"/>
    <property type="match status" value="1"/>
</dbReference>
<sequence>MDEQPLVRAIVRVRGSAAQGFPLRPWDEVRRFVSSCAGLECPMPLAPERRFRADPTFGYEGDAELVAQLAENLGHRLFPVGWETSENGIVLLVDTGRFFCLHHTGPYRFV</sequence>